<keyword evidence="3" id="KW-0050">Antiport</keyword>
<dbReference type="Proteomes" id="UP001193734">
    <property type="component" value="Unassembled WGS sequence"/>
</dbReference>
<keyword evidence="7" id="KW-0406">Ion transport</keyword>
<keyword evidence="8 10" id="KW-0472">Membrane</keyword>
<accession>A0ABX2AVL0</accession>
<evidence type="ECO:0000313" key="11">
    <source>
        <dbReference type="EMBL" id="NPE13700.1"/>
    </source>
</evidence>
<keyword evidence="5 10" id="KW-0812">Transmembrane</keyword>
<keyword evidence="12" id="KW-1185">Reference proteome</keyword>
<feature type="transmembrane region" description="Helical" evidence="10">
    <location>
        <begin position="107"/>
        <end position="133"/>
    </location>
</feature>
<dbReference type="PANTHER" id="PTHR43298:SF2">
    <property type="entry name" value="FMN_FAD EXPORTER YEEO-RELATED"/>
    <property type="match status" value="1"/>
</dbReference>
<evidence type="ECO:0000313" key="12">
    <source>
        <dbReference type="Proteomes" id="UP001193734"/>
    </source>
</evidence>
<evidence type="ECO:0000256" key="6">
    <source>
        <dbReference type="ARBA" id="ARBA00022989"/>
    </source>
</evidence>
<feature type="transmembrane region" description="Helical" evidence="10">
    <location>
        <begin position="443"/>
        <end position="462"/>
    </location>
</feature>
<feature type="transmembrane region" description="Helical" evidence="10">
    <location>
        <begin position="26"/>
        <end position="47"/>
    </location>
</feature>
<keyword evidence="4" id="KW-1003">Cell membrane</keyword>
<evidence type="ECO:0000256" key="4">
    <source>
        <dbReference type="ARBA" id="ARBA00022475"/>
    </source>
</evidence>
<name>A0ABX2AVL0_9BACT</name>
<dbReference type="PANTHER" id="PTHR43298">
    <property type="entry name" value="MULTIDRUG RESISTANCE PROTEIN NORM-RELATED"/>
    <property type="match status" value="1"/>
</dbReference>
<keyword evidence="2" id="KW-0813">Transport</keyword>
<dbReference type="RefSeq" id="WP_172177029.1">
    <property type="nucleotide sequence ID" value="NZ_CASGIA010000002.1"/>
</dbReference>
<dbReference type="CDD" id="cd13137">
    <property type="entry name" value="MATE_NorM_like"/>
    <property type="match status" value="1"/>
</dbReference>
<feature type="transmembrane region" description="Helical" evidence="10">
    <location>
        <begin position="145"/>
        <end position="162"/>
    </location>
</feature>
<evidence type="ECO:0000256" key="3">
    <source>
        <dbReference type="ARBA" id="ARBA00022449"/>
    </source>
</evidence>
<reference evidence="11 12" key="1">
    <citation type="submission" date="2020-05" db="EMBL/GenBank/DDBJ databases">
        <title>Distinct polysaccharide utilization as determinants for interspecies competition between intestinal Prevotella spp.</title>
        <authorList>
            <person name="Galvez E.J.C."/>
            <person name="Iljazovic A."/>
            <person name="Strowig T."/>
        </authorList>
    </citation>
    <scope>NUCLEOTIDE SEQUENCE [LARGE SCALE GENOMIC DNA]</scope>
    <source>
        <strain evidence="11 12">PROD</strain>
    </source>
</reference>
<dbReference type="EMBL" id="JABKKE010000006">
    <property type="protein sequence ID" value="NPE13700.1"/>
    <property type="molecule type" value="Genomic_DNA"/>
</dbReference>
<evidence type="ECO:0000256" key="1">
    <source>
        <dbReference type="ARBA" id="ARBA00004651"/>
    </source>
</evidence>
<dbReference type="InterPro" id="IPR048279">
    <property type="entry name" value="MdtK-like"/>
</dbReference>
<feature type="transmembrane region" description="Helical" evidence="10">
    <location>
        <begin position="341"/>
        <end position="364"/>
    </location>
</feature>
<feature type="transmembrane region" description="Helical" evidence="10">
    <location>
        <begin position="174"/>
        <end position="196"/>
    </location>
</feature>
<evidence type="ECO:0000256" key="5">
    <source>
        <dbReference type="ARBA" id="ARBA00022692"/>
    </source>
</evidence>
<organism evidence="11 12">
    <name type="scientific">Xylanibacter rodentium</name>
    <dbReference type="NCBI Taxonomy" id="2736289"/>
    <lineage>
        <taxon>Bacteria</taxon>
        <taxon>Pseudomonadati</taxon>
        <taxon>Bacteroidota</taxon>
        <taxon>Bacteroidia</taxon>
        <taxon>Bacteroidales</taxon>
        <taxon>Prevotellaceae</taxon>
        <taxon>Xylanibacter</taxon>
    </lineage>
</organism>
<dbReference type="NCBIfam" id="TIGR00797">
    <property type="entry name" value="matE"/>
    <property type="match status" value="1"/>
</dbReference>
<dbReference type="InterPro" id="IPR050222">
    <property type="entry name" value="MATE_MdtK"/>
</dbReference>
<dbReference type="Pfam" id="PF01554">
    <property type="entry name" value="MatE"/>
    <property type="match status" value="2"/>
</dbReference>
<evidence type="ECO:0000256" key="9">
    <source>
        <dbReference type="ARBA" id="ARBA00031636"/>
    </source>
</evidence>
<protein>
    <recommendedName>
        <fullName evidence="9">Multidrug-efflux transporter</fullName>
    </recommendedName>
</protein>
<sequence>MNKTKDSLLALIRNGSRMTLGEQLRLTVILSIPSIIAQVSAIIMEYIDAAMVGSLGAKASASIGIVATTTWLFWGLVSSSATGFSVQVAHCVGAGHNDDARSVMRQALLAVTCFSVVLAAIGVGLSGVLPVWLGGEEAVCSGATSYFRIFAMSLPLLQLYSLAGGMLRCSGNMLVPGVMGGVMCMLDVVFNFFLIFPTRMLDVAGMTIVVPGAGLGVTGAAIGTAMAEAVAMVVLMWYMLRRSPELSLKGPVGSFRLRAGCLRKALHIGLPMAGERVVLNCAQILTTVIVAPLGTAAIAANAFAITAEALCYMPGYGISEAATALVGQSIGAGRRRLTRSFAYITVGTGMVIMTLMAVVMYVFAPQMMSFFTPDDAVRSLGVTALRTEAFAEPMFAAAIVTYGVFVGAGDTLIPCCMNLLSIWAVRLTLAALLAPTMGLHGVWIAMCVELCFRGVIFLVRLWRGKWVKV</sequence>
<keyword evidence="6 10" id="KW-1133">Transmembrane helix</keyword>
<dbReference type="GeneID" id="82157126"/>
<evidence type="ECO:0000256" key="7">
    <source>
        <dbReference type="ARBA" id="ARBA00023065"/>
    </source>
</evidence>
<comment type="caution">
    <text evidence="11">The sequence shown here is derived from an EMBL/GenBank/DDBJ whole genome shotgun (WGS) entry which is preliminary data.</text>
</comment>
<evidence type="ECO:0000256" key="8">
    <source>
        <dbReference type="ARBA" id="ARBA00023136"/>
    </source>
</evidence>
<evidence type="ECO:0000256" key="2">
    <source>
        <dbReference type="ARBA" id="ARBA00022448"/>
    </source>
</evidence>
<evidence type="ECO:0000256" key="10">
    <source>
        <dbReference type="SAM" id="Phobius"/>
    </source>
</evidence>
<feature type="transmembrane region" description="Helical" evidence="10">
    <location>
        <begin position="216"/>
        <end position="240"/>
    </location>
</feature>
<gene>
    <name evidence="11" type="ORF">HPS55_05050</name>
</gene>
<comment type="subcellular location">
    <subcellularLocation>
        <location evidence="1">Cell membrane</location>
        <topology evidence="1">Multi-pass membrane protein</topology>
    </subcellularLocation>
</comment>
<feature type="transmembrane region" description="Helical" evidence="10">
    <location>
        <begin position="59"/>
        <end position="77"/>
    </location>
</feature>
<dbReference type="InterPro" id="IPR002528">
    <property type="entry name" value="MATE_fam"/>
</dbReference>
<proteinExistence type="predicted"/>
<dbReference type="PIRSF" id="PIRSF006603">
    <property type="entry name" value="DinF"/>
    <property type="match status" value="1"/>
</dbReference>